<dbReference type="AlphaFoldDB" id="A0A7M5VHB2"/>
<keyword evidence="4 6" id="KW-0371">Homeobox</keyword>
<dbReference type="PRINTS" id="PR00024">
    <property type="entry name" value="HOMEOBOX"/>
</dbReference>
<dbReference type="RefSeq" id="XP_066929350.1">
    <property type="nucleotide sequence ID" value="XM_067073249.1"/>
</dbReference>
<name>A0A7M5VHB2_9CNID</name>
<feature type="compositionally biased region" description="Low complexity" evidence="8">
    <location>
        <begin position="165"/>
        <end position="174"/>
    </location>
</feature>
<evidence type="ECO:0000256" key="8">
    <source>
        <dbReference type="SAM" id="MobiDB-lite"/>
    </source>
</evidence>
<comment type="similarity">
    <text evidence="2">Belongs to the Abd-B homeobox family.</text>
</comment>
<dbReference type="Proteomes" id="UP000594262">
    <property type="component" value="Unplaced"/>
</dbReference>
<feature type="DNA-binding region" description="Homeobox" evidence="6">
    <location>
        <begin position="255"/>
        <end position="314"/>
    </location>
</feature>
<dbReference type="PANTHER" id="PTHR45874">
    <property type="entry name" value="HOMEOBOX PROTEIN ABDOMINAL-B"/>
    <property type="match status" value="1"/>
</dbReference>
<dbReference type="GO" id="GO:0000981">
    <property type="term" value="F:DNA-binding transcription factor activity, RNA polymerase II-specific"/>
    <property type="evidence" value="ECO:0007669"/>
    <property type="project" value="InterPro"/>
</dbReference>
<feature type="region of interest" description="Disordered" evidence="8">
    <location>
        <begin position="14"/>
        <end position="58"/>
    </location>
</feature>
<dbReference type="SUPFAM" id="SSF46689">
    <property type="entry name" value="Homeodomain-like"/>
    <property type="match status" value="1"/>
</dbReference>
<dbReference type="GO" id="GO:0000978">
    <property type="term" value="F:RNA polymerase II cis-regulatory region sequence-specific DNA binding"/>
    <property type="evidence" value="ECO:0007669"/>
    <property type="project" value="TreeGrafter"/>
</dbReference>
<evidence type="ECO:0000256" key="4">
    <source>
        <dbReference type="ARBA" id="ARBA00023155"/>
    </source>
</evidence>
<dbReference type="InterPro" id="IPR009057">
    <property type="entry name" value="Homeodomain-like_sf"/>
</dbReference>
<keyword evidence="5 6" id="KW-0539">Nucleus</keyword>
<keyword evidence="3 6" id="KW-0238">DNA-binding</keyword>
<evidence type="ECO:0000256" key="3">
    <source>
        <dbReference type="ARBA" id="ARBA00023125"/>
    </source>
</evidence>
<feature type="compositionally biased region" description="Low complexity" evidence="8">
    <location>
        <begin position="194"/>
        <end position="231"/>
    </location>
</feature>
<dbReference type="CDD" id="cd00086">
    <property type="entry name" value="homeodomain"/>
    <property type="match status" value="1"/>
</dbReference>
<dbReference type="SMART" id="SM00389">
    <property type="entry name" value="HOX"/>
    <property type="match status" value="1"/>
</dbReference>
<evidence type="ECO:0000313" key="10">
    <source>
        <dbReference type="EnsemblMetazoa" id="CLYHEMP012062.1"/>
    </source>
</evidence>
<evidence type="ECO:0000256" key="5">
    <source>
        <dbReference type="ARBA" id="ARBA00023242"/>
    </source>
</evidence>
<dbReference type="PANTHER" id="PTHR45874:SF4">
    <property type="entry name" value="HOMEOBOX PROTEIN ABDOMINAL-B"/>
    <property type="match status" value="1"/>
</dbReference>
<evidence type="ECO:0000256" key="6">
    <source>
        <dbReference type="PROSITE-ProRule" id="PRU00108"/>
    </source>
</evidence>
<comment type="subcellular location">
    <subcellularLocation>
        <location evidence="1 6 7">Nucleus</location>
    </subcellularLocation>
</comment>
<dbReference type="InterPro" id="IPR001356">
    <property type="entry name" value="HD"/>
</dbReference>
<keyword evidence="11" id="KW-1185">Reference proteome</keyword>
<dbReference type="Gene3D" id="1.10.10.60">
    <property type="entry name" value="Homeodomain-like"/>
    <property type="match status" value="1"/>
</dbReference>
<dbReference type="InterPro" id="IPR046333">
    <property type="entry name" value="HXA10/ABDB-like"/>
</dbReference>
<dbReference type="InterPro" id="IPR017970">
    <property type="entry name" value="Homeobox_CS"/>
</dbReference>
<reference evidence="10" key="1">
    <citation type="submission" date="2021-01" db="UniProtKB">
        <authorList>
            <consortium name="EnsemblMetazoa"/>
        </authorList>
    </citation>
    <scope>IDENTIFICATION</scope>
</reference>
<dbReference type="PROSITE" id="PS00027">
    <property type="entry name" value="HOMEOBOX_1"/>
    <property type="match status" value="1"/>
</dbReference>
<evidence type="ECO:0000313" key="11">
    <source>
        <dbReference type="Proteomes" id="UP000594262"/>
    </source>
</evidence>
<dbReference type="GeneID" id="136816913"/>
<dbReference type="PROSITE" id="PS50071">
    <property type="entry name" value="HOMEOBOX_2"/>
    <property type="match status" value="1"/>
</dbReference>
<feature type="region of interest" description="Disordered" evidence="8">
    <location>
        <begin position="165"/>
        <end position="258"/>
    </location>
</feature>
<dbReference type="EnsemblMetazoa" id="CLYHEMT012062.1">
    <property type="protein sequence ID" value="CLYHEMP012062.1"/>
    <property type="gene ID" value="CLYHEMG012062"/>
</dbReference>
<dbReference type="Pfam" id="PF00046">
    <property type="entry name" value="Homeodomain"/>
    <property type="match status" value="1"/>
</dbReference>
<sequence length="319" mass="36462">MLYTSSLRMSYWGDNEPLEEQNYPQYDGDNQVLGASSWSSLPPEQDTSSGGASSVMYTTHQPDVYPADSSAFQPNMHHTSTRTLSHYPIRVTTSPPSLSSSRFIGVSTNPTTEFQTPRSLSHFPYYSDTRYTTNTSCISKTKQDKSQSDRLRYPFNVENIYQSSTSTSATNYSSEDFTTPSSSRSVIRQPPFNTSDDLSTSSTTLTHHHTTSQQPSSSSSSTSQNKSNTQPKDSPNTGDSSDDPAVPWQQKQPGNHRKRMTYSRFQTLELEKEFLFSQYLTRERRRELSSILDLTERQIKIWYQNRRMKAKKENRKKYM</sequence>
<feature type="compositionally biased region" description="Polar residues" evidence="8">
    <location>
        <begin position="175"/>
        <end position="186"/>
    </location>
</feature>
<evidence type="ECO:0000259" key="9">
    <source>
        <dbReference type="PROSITE" id="PS50071"/>
    </source>
</evidence>
<feature type="compositionally biased region" description="Polar residues" evidence="8">
    <location>
        <begin position="33"/>
        <end position="58"/>
    </location>
</feature>
<dbReference type="InterPro" id="IPR020479">
    <property type="entry name" value="HD_metazoa"/>
</dbReference>
<protein>
    <recommendedName>
        <fullName evidence="9">Homeobox domain-containing protein</fullName>
    </recommendedName>
</protein>
<evidence type="ECO:0000256" key="7">
    <source>
        <dbReference type="RuleBase" id="RU000682"/>
    </source>
</evidence>
<dbReference type="GO" id="GO:0005634">
    <property type="term" value="C:nucleus"/>
    <property type="evidence" value="ECO:0007669"/>
    <property type="project" value="UniProtKB-SubCell"/>
</dbReference>
<evidence type="ECO:0000256" key="1">
    <source>
        <dbReference type="ARBA" id="ARBA00004123"/>
    </source>
</evidence>
<dbReference type="OrthoDB" id="6159439at2759"/>
<organism evidence="10 11">
    <name type="scientific">Clytia hemisphaerica</name>
    <dbReference type="NCBI Taxonomy" id="252671"/>
    <lineage>
        <taxon>Eukaryota</taxon>
        <taxon>Metazoa</taxon>
        <taxon>Cnidaria</taxon>
        <taxon>Hydrozoa</taxon>
        <taxon>Hydroidolina</taxon>
        <taxon>Leptothecata</taxon>
        <taxon>Obeliida</taxon>
        <taxon>Clytiidae</taxon>
        <taxon>Clytia</taxon>
    </lineage>
</organism>
<accession>A0A7M5VHB2</accession>
<feature type="domain" description="Homeobox" evidence="9">
    <location>
        <begin position="253"/>
        <end position="313"/>
    </location>
</feature>
<proteinExistence type="inferred from homology"/>
<evidence type="ECO:0000256" key="2">
    <source>
        <dbReference type="ARBA" id="ARBA00006317"/>
    </source>
</evidence>